<reference evidence="1" key="1">
    <citation type="submission" date="2020-05" db="EMBL/GenBank/DDBJ databases">
        <authorList>
            <person name="Chiriac C."/>
            <person name="Salcher M."/>
            <person name="Ghai R."/>
            <person name="Kavagutti S V."/>
        </authorList>
    </citation>
    <scope>NUCLEOTIDE SEQUENCE</scope>
</reference>
<accession>A0A6J6DRY2</accession>
<organism evidence="1">
    <name type="scientific">freshwater metagenome</name>
    <dbReference type="NCBI Taxonomy" id="449393"/>
    <lineage>
        <taxon>unclassified sequences</taxon>
        <taxon>metagenomes</taxon>
        <taxon>ecological metagenomes</taxon>
    </lineage>
</organism>
<proteinExistence type="predicted"/>
<evidence type="ECO:0000313" key="1">
    <source>
        <dbReference type="EMBL" id="CAB4566687.1"/>
    </source>
</evidence>
<gene>
    <name evidence="1" type="ORF">UFOPK1650_00489</name>
</gene>
<dbReference type="EMBL" id="CAEZTJ010000053">
    <property type="protein sequence ID" value="CAB4566687.1"/>
    <property type="molecule type" value="Genomic_DNA"/>
</dbReference>
<sequence length="158" mass="18136">MGSEFGTFIQQKEVLKSPLASAGKRWEWDTVSPEWYREGGQTIFSAMGSSKQEGRWSFNSRDWILESGDWCVNDDLIEYRCAHKIGAISIELAIALYGLDAPLKMWGNLDAGLDQRALFERSFNSSFDKFNEWTKAYRQFLVARTPLPEDLLQALQKK</sequence>
<name>A0A6J6DRY2_9ZZZZ</name>
<dbReference type="AlphaFoldDB" id="A0A6J6DRY2"/>
<protein>
    <submittedName>
        <fullName evidence="1">Unannotated protein</fullName>
    </submittedName>
</protein>